<protein>
    <recommendedName>
        <fullName evidence="4">DUF3995 domain-containing protein</fullName>
    </recommendedName>
</protein>
<evidence type="ECO:0000313" key="3">
    <source>
        <dbReference type="Proteomes" id="UP000475214"/>
    </source>
</evidence>
<proteinExistence type="predicted"/>
<dbReference type="EMBL" id="JAAGOA010000010">
    <property type="protein sequence ID" value="NEE01528.1"/>
    <property type="molecule type" value="Genomic_DNA"/>
</dbReference>
<evidence type="ECO:0000313" key="2">
    <source>
        <dbReference type="EMBL" id="NEE01528.1"/>
    </source>
</evidence>
<evidence type="ECO:0008006" key="4">
    <source>
        <dbReference type="Google" id="ProtNLM"/>
    </source>
</evidence>
<gene>
    <name evidence="2" type="ORF">G1H10_15255</name>
</gene>
<keyword evidence="1" id="KW-0472">Membrane</keyword>
<comment type="caution">
    <text evidence="2">The sequence shown here is derived from an EMBL/GenBank/DDBJ whole genome shotgun (WGS) entry which is preliminary data.</text>
</comment>
<feature type="transmembrane region" description="Helical" evidence="1">
    <location>
        <begin position="125"/>
        <end position="151"/>
    </location>
</feature>
<organism evidence="2 3">
    <name type="scientific">Phytoactinopolyspora halotolerans</name>
    <dbReference type="NCBI Taxonomy" id="1981512"/>
    <lineage>
        <taxon>Bacteria</taxon>
        <taxon>Bacillati</taxon>
        <taxon>Actinomycetota</taxon>
        <taxon>Actinomycetes</taxon>
        <taxon>Jiangellales</taxon>
        <taxon>Jiangellaceae</taxon>
        <taxon>Phytoactinopolyspora</taxon>
    </lineage>
</organism>
<dbReference type="Proteomes" id="UP000475214">
    <property type="component" value="Unassembled WGS sequence"/>
</dbReference>
<keyword evidence="3" id="KW-1185">Reference proteome</keyword>
<feature type="transmembrane region" description="Helical" evidence="1">
    <location>
        <begin position="44"/>
        <end position="63"/>
    </location>
</feature>
<keyword evidence="1" id="KW-0812">Transmembrane</keyword>
<keyword evidence="1" id="KW-1133">Transmembrane helix</keyword>
<dbReference type="AlphaFoldDB" id="A0A6L9SAL2"/>
<accession>A0A6L9SAL2</accession>
<evidence type="ECO:0000256" key="1">
    <source>
        <dbReference type="SAM" id="Phobius"/>
    </source>
</evidence>
<feature type="transmembrane region" description="Helical" evidence="1">
    <location>
        <begin position="84"/>
        <end position="105"/>
    </location>
</feature>
<sequence length="170" mass="18841">MAHIIPLLTLPSGLWRVPFAFGHSMGTTDDDGRPIQVEGWESVYILGLSVFAEVVALTAFGLVRAWGEVFPRWIPVIGGRRVPPMAAVIPATLGSLALIAIWTYGFRDVFFNFQGLPLPFSSDGWAALMIACYAPLNLWGPLLLVLTWAYYRRRVPARRLRHAPSKQGHG</sequence>
<reference evidence="2 3" key="1">
    <citation type="submission" date="2020-02" db="EMBL/GenBank/DDBJ databases">
        <authorList>
            <person name="Li X.-J."/>
            <person name="Han X.-M."/>
        </authorList>
    </citation>
    <scope>NUCLEOTIDE SEQUENCE [LARGE SCALE GENOMIC DNA]</scope>
    <source>
        <strain evidence="2 3">CCTCC AB 2017055</strain>
    </source>
</reference>
<name>A0A6L9SAL2_9ACTN</name>